<dbReference type="GO" id="GO:0008757">
    <property type="term" value="F:S-adenosylmethionine-dependent methyltransferase activity"/>
    <property type="evidence" value="ECO:0007669"/>
    <property type="project" value="InterPro"/>
</dbReference>
<feature type="domain" description="Methyltransferase type 11" evidence="1">
    <location>
        <begin position="45"/>
        <end position="142"/>
    </location>
</feature>
<accession>A0A062U7I1</accession>
<dbReference type="Proteomes" id="UP000027037">
    <property type="component" value="Unassembled WGS sequence"/>
</dbReference>
<keyword evidence="3" id="KW-1185">Reference proteome</keyword>
<evidence type="ECO:0000313" key="2">
    <source>
        <dbReference type="EMBL" id="KCZ52594.1"/>
    </source>
</evidence>
<dbReference type="Pfam" id="PF08241">
    <property type="entry name" value="Methyltransf_11"/>
    <property type="match status" value="1"/>
</dbReference>
<dbReference type="SUPFAM" id="SSF53335">
    <property type="entry name" value="S-adenosyl-L-methionine-dependent methyltransferases"/>
    <property type="match status" value="1"/>
</dbReference>
<dbReference type="STRING" id="1280946.HY29_04760"/>
<dbReference type="InterPro" id="IPR013216">
    <property type="entry name" value="Methyltransf_11"/>
</dbReference>
<dbReference type="eggNOG" id="COG2227">
    <property type="taxonomic scope" value="Bacteria"/>
</dbReference>
<dbReference type="AlphaFoldDB" id="A0A062U7I1"/>
<gene>
    <name evidence="2" type="ORF">HY29_04760</name>
</gene>
<organism evidence="2 3">
    <name type="scientific">Hyphomonas beringensis</name>
    <dbReference type="NCBI Taxonomy" id="1280946"/>
    <lineage>
        <taxon>Bacteria</taxon>
        <taxon>Pseudomonadati</taxon>
        <taxon>Pseudomonadota</taxon>
        <taxon>Alphaproteobacteria</taxon>
        <taxon>Hyphomonadales</taxon>
        <taxon>Hyphomonadaceae</taxon>
        <taxon>Hyphomonas</taxon>
    </lineage>
</organism>
<dbReference type="CDD" id="cd02440">
    <property type="entry name" value="AdoMet_MTases"/>
    <property type="match status" value="1"/>
</dbReference>
<dbReference type="Gene3D" id="3.40.50.150">
    <property type="entry name" value="Vaccinia Virus protein VP39"/>
    <property type="match status" value="1"/>
</dbReference>
<sequence length="204" mass="22625">MAELTSTSGYAEEADDLFVRYEARAASETHAHWRHLFPEPPVRTLDIGAGTGRDAAWFASLGHTVLAVEPVAALRLRAAKLHPEPEITWLEDILPDLTNTRAREEVFGMVMMNAVWMHLTKDERATGMERISTLLAPGARLFMSLRHGPIPDGRRMFDVTGEETIALAAAHGLQSISHIRKTSIMAENKARGVEWTALVFEKAT</sequence>
<evidence type="ECO:0000259" key="1">
    <source>
        <dbReference type="Pfam" id="PF08241"/>
    </source>
</evidence>
<reference evidence="2 3" key="1">
    <citation type="journal article" date="2014" name="Antonie Van Leeuwenhoek">
        <title>Hyphomonas beringensis sp. nov. and Hyphomonas chukchiensis sp. nov., isolated from surface seawater of the Bering Sea and Chukchi Sea.</title>
        <authorList>
            <person name="Li C."/>
            <person name="Lai Q."/>
            <person name="Li G."/>
            <person name="Dong C."/>
            <person name="Wang J."/>
            <person name="Liao Y."/>
            <person name="Shao Z."/>
        </authorList>
    </citation>
    <scope>NUCLEOTIDE SEQUENCE [LARGE SCALE GENOMIC DNA]</scope>
    <source>
        <strain evidence="2 3">25B14_1</strain>
    </source>
</reference>
<dbReference type="RefSeq" id="WP_034798347.1">
    <property type="nucleotide sequence ID" value="NZ_AWFF01000065.1"/>
</dbReference>
<dbReference type="InterPro" id="IPR029063">
    <property type="entry name" value="SAM-dependent_MTases_sf"/>
</dbReference>
<comment type="caution">
    <text evidence="2">The sequence shown here is derived from an EMBL/GenBank/DDBJ whole genome shotgun (WGS) entry which is preliminary data.</text>
</comment>
<dbReference type="PATRIC" id="fig|1280946.3.peg.3002"/>
<proteinExistence type="predicted"/>
<dbReference type="EMBL" id="AWFF01000065">
    <property type="protein sequence ID" value="KCZ52594.1"/>
    <property type="molecule type" value="Genomic_DNA"/>
</dbReference>
<protein>
    <recommendedName>
        <fullName evidence="1">Methyltransferase type 11 domain-containing protein</fullName>
    </recommendedName>
</protein>
<name>A0A062U7I1_9PROT</name>
<evidence type="ECO:0000313" key="3">
    <source>
        <dbReference type="Proteomes" id="UP000027037"/>
    </source>
</evidence>
<dbReference type="OrthoDB" id="7348755at2"/>